<dbReference type="PANTHER" id="PTHR37464:SF1">
    <property type="entry name" value="BLL2463 PROTEIN"/>
    <property type="match status" value="1"/>
</dbReference>
<evidence type="ECO:0000259" key="2">
    <source>
        <dbReference type="Pfam" id="PF07584"/>
    </source>
</evidence>
<proteinExistence type="predicted"/>
<dbReference type="PANTHER" id="PTHR37464">
    <property type="entry name" value="BLL2463 PROTEIN"/>
    <property type="match status" value="1"/>
</dbReference>
<dbReference type="Gene3D" id="3.40.50.12140">
    <property type="entry name" value="Domain of unknown function DUF4159"/>
    <property type="match status" value="1"/>
</dbReference>
<feature type="transmembrane region" description="Helical" evidence="1">
    <location>
        <begin position="61"/>
        <end position="83"/>
    </location>
</feature>
<protein>
    <submittedName>
        <fullName evidence="4">DUF4159 domain-containing protein</fullName>
    </submittedName>
</protein>
<dbReference type="NCBIfam" id="TIGR02226">
    <property type="entry name" value="two_anch"/>
    <property type="match status" value="1"/>
</dbReference>
<feature type="transmembrane region" description="Helical" evidence="1">
    <location>
        <begin position="6"/>
        <end position="28"/>
    </location>
</feature>
<dbReference type="AlphaFoldDB" id="A0A927HXL3"/>
<dbReference type="InterPro" id="IPR011933">
    <property type="entry name" value="Double_TM_dom"/>
</dbReference>
<comment type="caution">
    <text evidence="4">The sequence shown here is derived from an EMBL/GenBank/DDBJ whole genome shotgun (WGS) entry which is preliminary data.</text>
</comment>
<accession>A0A927HXL3</accession>
<organism evidence="4 5">
    <name type="scientific">Bosea spartocytisi</name>
    <dbReference type="NCBI Taxonomy" id="2773451"/>
    <lineage>
        <taxon>Bacteria</taxon>
        <taxon>Pseudomonadati</taxon>
        <taxon>Pseudomonadota</taxon>
        <taxon>Alphaproteobacteria</taxon>
        <taxon>Hyphomicrobiales</taxon>
        <taxon>Boseaceae</taxon>
        <taxon>Bosea</taxon>
    </lineage>
</organism>
<evidence type="ECO:0000313" key="4">
    <source>
        <dbReference type="EMBL" id="MBD3845545.1"/>
    </source>
</evidence>
<evidence type="ECO:0000256" key="1">
    <source>
        <dbReference type="SAM" id="Phobius"/>
    </source>
</evidence>
<gene>
    <name evidence="4" type="ORF">IED13_07545</name>
</gene>
<dbReference type="RefSeq" id="WP_191123830.1">
    <property type="nucleotide sequence ID" value="NZ_JACXWY010000004.1"/>
</dbReference>
<keyword evidence="1" id="KW-1133">Transmembrane helix</keyword>
<keyword evidence="5" id="KW-1185">Reference proteome</keyword>
<reference evidence="4" key="1">
    <citation type="submission" date="2020-09" db="EMBL/GenBank/DDBJ databases">
        <title>Bosea spartocytisi sp. nov. a root nodule endophyte of Spartocytisus supranubius in the high mountain ecosystem fo the Teide National Park (Canary Islands, Spain).</title>
        <authorList>
            <person name="Pulido-Suarez L."/>
            <person name="Peix A."/>
            <person name="Igual J.M."/>
            <person name="Socas-Perez N."/>
            <person name="Velazquez E."/>
            <person name="Flores-Felix J.D."/>
            <person name="Leon-Barrios M."/>
        </authorList>
    </citation>
    <scope>NUCLEOTIDE SEQUENCE</scope>
    <source>
        <strain evidence="4">SSUT16</strain>
    </source>
</reference>
<sequence length="949" mass="100575">MFGALPLTFSAPLALAALALLPALWLLLRVTPPRPRRIDFPPLKIMADLVPRRETPAHTPWWLLALRMAVAALAILAVAGPVWNPPRDAGPARGPVLLLVDNGFAAAPDWAERIAVAESRIAAATREGRTVAVVGLAENPAEISLLDPRTALERLRAMTLEPHAPDRAAHLPRIENVLRNAPEAEIVWVSDGLAIGDPGPFLSRLKQVAGNRRLAIHAGPAVQLALAAPENQAGALTVKVLRPNAAAPATGTVRALDLKGLSLGNAPFVFEGSALETTARLTLPIEVRNAVSRLEIAGIRSAGAVALLDESSKRRRVGIVSGTTADTAQPLLSPTYYVSRALQPFAEIREPRQGSNDPIGELLAQNLSVLVLADIGALDRETTAKIGDFVQRGGVLLRFAGPRLAASSDELTPVKLRRGGRTLGGGLSWDTPRKLAAFTRESPFFGLTIGAELRVNRQILAEPEPNLSRKTWAALEDGTPVVTGEHRGDGLIAMFHVTADTTWSNLPLSGLFVEMLRKVVNLAGAGTTADTQGEEVRAETLSPTRVLDGLGQFRSPPATSQPVARNFAGRATLLHPPGLYGPTEGSFAVNALAPNDRIAALDLASLGAPILPIDEPIARDIRPPLLVLALLLLVADTLATLWLGGRLGFGRARRTAAPAAILLALALFGGLWGGLAPEPARAQTAPAQPPSATQSAALPPIPRELLANGAMTRLAYVVTGDRAVDDISKAGLTGLNTVLGARTALEPGDPVGVNVERDELAFFPVLYWPIVAGRPIPSAETLRKLEAYMKGGGLVIFDTRDAMSARPGGGTTPEGDQLKRMLQTLDIPELEPLPADHVLTKTFYILNGLVGRYDTGTTWVETLPPADDEGRRPARAGDNVSPIVITSNDLAAAWAIDRRGEGLVPLSGSDPRQRELALRAGINLVMYALTGNYKADQVHVPALLERLGQ</sequence>
<dbReference type="Pfam" id="PF07584">
    <property type="entry name" value="BatA"/>
    <property type="match status" value="1"/>
</dbReference>
<dbReference type="InterPro" id="IPR029062">
    <property type="entry name" value="Class_I_gatase-like"/>
</dbReference>
<dbReference type="Proteomes" id="UP000619295">
    <property type="component" value="Unassembled WGS sequence"/>
</dbReference>
<dbReference type="InterPro" id="IPR025297">
    <property type="entry name" value="DUF4159"/>
</dbReference>
<feature type="domain" description="DUF4159" evidence="3">
    <location>
        <begin position="713"/>
        <end position="929"/>
    </location>
</feature>
<keyword evidence="1" id="KW-0472">Membrane</keyword>
<dbReference type="EMBL" id="JACXWY010000004">
    <property type="protein sequence ID" value="MBD3845545.1"/>
    <property type="molecule type" value="Genomic_DNA"/>
</dbReference>
<name>A0A927HXL3_9HYPH</name>
<evidence type="ECO:0000313" key="5">
    <source>
        <dbReference type="Proteomes" id="UP000619295"/>
    </source>
</evidence>
<feature type="transmembrane region" description="Helical" evidence="1">
    <location>
        <begin position="625"/>
        <end position="644"/>
    </location>
</feature>
<feature type="transmembrane region" description="Helical" evidence="1">
    <location>
        <begin position="656"/>
        <end position="675"/>
    </location>
</feature>
<keyword evidence="1" id="KW-0812">Transmembrane</keyword>
<dbReference type="InterPro" id="IPR024163">
    <property type="entry name" value="Aerotolerance_reg_N"/>
</dbReference>
<dbReference type="CDD" id="cd03143">
    <property type="entry name" value="A4_beta-galactosidase_middle_domain"/>
    <property type="match status" value="1"/>
</dbReference>
<evidence type="ECO:0000259" key="3">
    <source>
        <dbReference type="Pfam" id="PF13709"/>
    </source>
</evidence>
<dbReference type="Pfam" id="PF13709">
    <property type="entry name" value="DUF4159"/>
    <property type="match status" value="1"/>
</dbReference>
<dbReference type="SUPFAM" id="SSF52317">
    <property type="entry name" value="Class I glutamine amidotransferase-like"/>
    <property type="match status" value="1"/>
</dbReference>
<feature type="domain" description="Aerotolerance regulator N-terminal" evidence="2">
    <location>
        <begin position="8"/>
        <end position="81"/>
    </location>
</feature>